<dbReference type="EMBL" id="ML178915">
    <property type="protein sequence ID" value="TFK95179.1"/>
    <property type="molecule type" value="Genomic_DNA"/>
</dbReference>
<keyword evidence="3" id="KW-1185">Reference proteome</keyword>
<name>A0A5C3Q293_9AGAR</name>
<dbReference type="PROSITE" id="PS50404">
    <property type="entry name" value="GST_NTER"/>
    <property type="match status" value="1"/>
</dbReference>
<dbReference type="Pfam" id="PF13409">
    <property type="entry name" value="GST_N_2"/>
    <property type="match status" value="1"/>
</dbReference>
<evidence type="ECO:0000313" key="2">
    <source>
        <dbReference type="EMBL" id="TFK95179.1"/>
    </source>
</evidence>
<dbReference type="STRING" id="1884261.A0A5C3Q293"/>
<dbReference type="Gene3D" id="1.20.1050.10">
    <property type="match status" value="1"/>
</dbReference>
<gene>
    <name evidence="2" type="ORF">BDV98DRAFT_578193</name>
</gene>
<dbReference type="SUPFAM" id="SSF52833">
    <property type="entry name" value="Thioredoxin-like"/>
    <property type="match status" value="1"/>
</dbReference>
<proteinExistence type="predicted"/>
<dbReference type="Gene3D" id="3.40.30.10">
    <property type="entry name" value="Glutaredoxin"/>
    <property type="match status" value="1"/>
</dbReference>
<reference evidence="2 3" key="1">
    <citation type="journal article" date="2019" name="Nat. Ecol. Evol.">
        <title>Megaphylogeny resolves global patterns of mushroom evolution.</title>
        <authorList>
            <person name="Varga T."/>
            <person name="Krizsan K."/>
            <person name="Foldi C."/>
            <person name="Dima B."/>
            <person name="Sanchez-Garcia M."/>
            <person name="Sanchez-Ramirez S."/>
            <person name="Szollosi G.J."/>
            <person name="Szarkandi J.G."/>
            <person name="Papp V."/>
            <person name="Albert L."/>
            <person name="Andreopoulos W."/>
            <person name="Angelini C."/>
            <person name="Antonin V."/>
            <person name="Barry K.W."/>
            <person name="Bougher N.L."/>
            <person name="Buchanan P."/>
            <person name="Buyck B."/>
            <person name="Bense V."/>
            <person name="Catcheside P."/>
            <person name="Chovatia M."/>
            <person name="Cooper J."/>
            <person name="Damon W."/>
            <person name="Desjardin D."/>
            <person name="Finy P."/>
            <person name="Geml J."/>
            <person name="Haridas S."/>
            <person name="Hughes K."/>
            <person name="Justo A."/>
            <person name="Karasinski D."/>
            <person name="Kautmanova I."/>
            <person name="Kiss B."/>
            <person name="Kocsube S."/>
            <person name="Kotiranta H."/>
            <person name="LaButti K.M."/>
            <person name="Lechner B.E."/>
            <person name="Liimatainen K."/>
            <person name="Lipzen A."/>
            <person name="Lukacs Z."/>
            <person name="Mihaltcheva S."/>
            <person name="Morgado L.N."/>
            <person name="Niskanen T."/>
            <person name="Noordeloos M.E."/>
            <person name="Ohm R.A."/>
            <person name="Ortiz-Santana B."/>
            <person name="Ovrebo C."/>
            <person name="Racz N."/>
            <person name="Riley R."/>
            <person name="Savchenko A."/>
            <person name="Shiryaev A."/>
            <person name="Soop K."/>
            <person name="Spirin V."/>
            <person name="Szebenyi C."/>
            <person name="Tomsovsky M."/>
            <person name="Tulloss R.E."/>
            <person name="Uehling J."/>
            <person name="Grigoriev I.V."/>
            <person name="Vagvolgyi C."/>
            <person name="Papp T."/>
            <person name="Martin F.M."/>
            <person name="Miettinen O."/>
            <person name="Hibbett D.S."/>
            <person name="Nagy L.G."/>
        </authorList>
    </citation>
    <scope>NUCLEOTIDE SEQUENCE [LARGE SCALE GENOMIC DNA]</scope>
    <source>
        <strain evidence="2 3">CBS 309.79</strain>
    </source>
</reference>
<evidence type="ECO:0000259" key="1">
    <source>
        <dbReference type="PROSITE" id="PS50404"/>
    </source>
</evidence>
<feature type="domain" description="GST N-terminal" evidence="1">
    <location>
        <begin position="13"/>
        <end position="106"/>
    </location>
</feature>
<sequence length="262" mass="28569">MSTPSKLVLYEFATKLPNGESISPFTATTRCALNYLGLPFESHLLNIRDIESVSLKLDIKPTSTFPDGSPKHTVPILVDQSSSTTIAIADSFAIVQYLDKTYAKPDQRLFTSSPSVDKLATGAVNTAFFGFIGGVLGADALGLLQDEDKPHMIQRNLGGFDPSTIPDIKGTPAWAEAVDKVIEAAKAVTSTTVGIAKEGTWIGGEKPVFVDFALLGMVNMIRLVNGEAWERLLNVDGGRMRRYWEEGKEWVRFEPEASTRDV</sequence>
<accession>A0A5C3Q293</accession>
<dbReference type="AlphaFoldDB" id="A0A5C3Q293"/>
<dbReference type="InterPro" id="IPR054416">
    <property type="entry name" value="GST_UstS-like_C"/>
</dbReference>
<dbReference type="InterPro" id="IPR004045">
    <property type="entry name" value="Glutathione_S-Trfase_N"/>
</dbReference>
<protein>
    <recommendedName>
        <fullName evidence="1">GST N-terminal domain-containing protein</fullName>
    </recommendedName>
</protein>
<organism evidence="2 3">
    <name type="scientific">Pterulicium gracile</name>
    <dbReference type="NCBI Taxonomy" id="1884261"/>
    <lineage>
        <taxon>Eukaryota</taxon>
        <taxon>Fungi</taxon>
        <taxon>Dikarya</taxon>
        <taxon>Basidiomycota</taxon>
        <taxon>Agaricomycotina</taxon>
        <taxon>Agaricomycetes</taxon>
        <taxon>Agaricomycetidae</taxon>
        <taxon>Agaricales</taxon>
        <taxon>Pleurotineae</taxon>
        <taxon>Pterulaceae</taxon>
        <taxon>Pterulicium</taxon>
    </lineage>
</organism>
<dbReference type="Pfam" id="PF22041">
    <property type="entry name" value="GST_C_7"/>
    <property type="match status" value="1"/>
</dbReference>
<dbReference type="OrthoDB" id="4951845at2759"/>
<dbReference type="InterPro" id="IPR036249">
    <property type="entry name" value="Thioredoxin-like_sf"/>
</dbReference>
<evidence type="ECO:0000313" key="3">
    <source>
        <dbReference type="Proteomes" id="UP000305067"/>
    </source>
</evidence>
<dbReference type="Proteomes" id="UP000305067">
    <property type="component" value="Unassembled WGS sequence"/>
</dbReference>